<gene>
    <name evidence="2" type="ORF">METZ01_LOCUS72044</name>
</gene>
<evidence type="ECO:0000259" key="1">
    <source>
        <dbReference type="PROSITE" id="PS51819"/>
    </source>
</evidence>
<name>A0A381TT35_9ZZZZ</name>
<dbReference type="CDD" id="cd06587">
    <property type="entry name" value="VOC"/>
    <property type="match status" value="2"/>
</dbReference>
<dbReference type="AlphaFoldDB" id="A0A381TT35"/>
<dbReference type="InterPro" id="IPR037523">
    <property type="entry name" value="VOC_core"/>
</dbReference>
<dbReference type="SUPFAM" id="SSF54593">
    <property type="entry name" value="Glyoxalase/Bleomycin resistance protein/Dihydroxybiphenyl dioxygenase"/>
    <property type="match status" value="2"/>
</dbReference>
<accession>A0A381TT35</accession>
<dbReference type="Gene3D" id="3.10.180.10">
    <property type="entry name" value="2,3-Dihydroxybiphenyl 1,2-Dioxygenase, domain 1"/>
    <property type="match status" value="2"/>
</dbReference>
<dbReference type="EMBL" id="UINC01005118">
    <property type="protein sequence ID" value="SVA19190.1"/>
    <property type="molecule type" value="Genomic_DNA"/>
</dbReference>
<organism evidence="2">
    <name type="scientific">marine metagenome</name>
    <dbReference type="NCBI Taxonomy" id="408172"/>
    <lineage>
        <taxon>unclassified sequences</taxon>
        <taxon>metagenomes</taxon>
        <taxon>ecological metagenomes</taxon>
    </lineage>
</organism>
<reference evidence="2" key="1">
    <citation type="submission" date="2018-05" db="EMBL/GenBank/DDBJ databases">
        <authorList>
            <person name="Lanie J.A."/>
            <person name="Ng W.-L."/>
            <person name="Kazmierczak K.M."/>
            <person name="Andrzejewski T.M."/>
            <person name="Davidsen T.M."/>
            <person name="Wayne K.J."/>
            <person name="Tettelin H."/>
            <person name="Glass J.I."/>
            <person name="Rusch D."/>
            <person name="Podicherti R."/>
            <person name="Tsui H.-C.T."/>
            <person name="Winkler M.E."/>
        </authorList>
    </citation>
    <scope>NUCLEOTIDE SEQUENCE</scope>
</reference>
<dbReference type="PROSITE" id="PS51819">
    <property type="entry name" value="VOC"/>
    <property type="match status" value="1"/>
</dbReference>
<dbReference type="InterPro" id="IPR029068">
    <property type="entry name" value="Glyas_Bleomycin-R_OHBP_Dase"/>
</dbReference>
<evidence type="ECO:0000313" key="2">
    <source>
        <dbReference type="EMBL" id="SVA19190.1"/>
    </source>
</evidence>
<feature type="domain" description="VOC" evidence="1">
    <location>
        <begin position="155"/>
        <end position="270"/>
    </location>
</feature>
<dbReference type="Pfam" id="PF00903">
    <property type="entry name" value="Glyoxalase"/>
    <property type="match status" value="1"/>
</dbReference>
<dbReference type="InterPro" id="IPR004360">
    <property type="entry name" value="Glyas_Fos-R_dOase_dom"/>
</dbReference>
<protein>
    <recommendedName>
        <fullName evidence="1">VOC domain-containing protein</fullName>
    </recommendedName>
</protein>
<proteinExistence type="predicted"/>
<sequence length="274" mass="29844">MSFLALGPAWPASAQLSPPNDAGVAMGHLHYYVRDLQANQRFWESLGGKADAFGQSVVMTFPDVLVFLSQGEPDGGTEGSILNHMAFRVQSLSTIAAAGFEFENSGSGVTNVFSPEGERIELFDDTATNLTFTVDGGRTDQISGRHNEPLRVPIVSHHLHLYLTDDVVEEAQGWYASIFGGTRGTRWRYDAVDLPGINFNFSYNPDGGGAPTKGRMLDHIGFEVTNLEAFCRKLEANGVTLDVPYTRHASGIGYAFLTDPWGVRIELTEGLRGL</sequence>